<dbReference type="EMBL" id="KV921958">
    <property type="protein sequence ID" value="ORE04921.1"/>
    <property type="molecule type" value="Genomic_DNA"/>
</dbReference>
<dbReference type="Proteomes" id="UP000242414">
    <property type="component" value="Unassembled WGS sequence"/>
</dbReference>
<proteinExistence type="predicted"/>
<protein>
    <submittedName>
        <fullName evidence="1">Uncharacterized protein</fullName>
    </submittedName>
</protein>
<name>A0A1X0QYV2_RHIZD</name>
<evidence type="ECO:0000313" key="1">
    <source>
        <dbReference type="EMBL" id="ORE04921.1"/>
    </source>
</evidence>
<gene>
    <name evidence="1" type="ORF">BCV72DRAFT_306890</name>
</gene>
<organism evidence="1">
    <name type="scientific">Rhizopus microsporus var. microsporus</name>
    <dbReference type="NCBI Taxonomy" id="86635"/>
    <lineage>
        <taxon>Eukaryota</taxon>
        <taxon>Fungi</taxon>
        <taxon>Fungi incertae sedis</taxon>
        <taxon>Mucoromycota</taxon>
        <taxon>Mucoromycotina</taxon>
        <taxon>Mucoromycetes</taxon>
        <taxon>Mucorales</taxon>
        <taxon>Mucorineae</taxon>
        <taxon>Rhizopodaceae</taxon>
        <taxon>Rhizopus</taxon>
    </lineage>
</organism>
<dbReference type="VEuPathDB" id="FungiDB:BCV72DRAFT_306890"/>
<reference evidence="1" key="1">
    <citation type="journal article" date="2016" name="Proc. Natl. Acad. Sci. U.S.A.">
        <title>Lipid metabolic changes in an early divergent fungus govern the establishment of a mutualistic symbiosis with endobacteria.</title>
        <authorList>
            <person name="Lastovetsky O.A."/>
            <person name="Gaspar M.L."/>
            <person name="Mondo S.J."/>
            <person name="LaButti K.M."/>
            <person name="Sandor L."/>
            <person name="Grigoriev I.V."/>
            <person name="Henry S.A."/>
            <person name="Pawlowska T.E."/>
        </authorList>
    </citation>
    <scope>NUCLEOTIDE SEQUENCE [LARGE SCALE GENOMIC DNA]</scope>
    <source>
        <strain evidence="1">ATCC 52814</strain>
    </source>
</reference>
<sequence length="124" mass="13607">MLSYKETLFAGLRSTIIEKLNFAGQYSDFACNFSFVVQLAMTTSAMSDVVLLAPIRNPSNNDADYKALFSVNHLQVISTLNFGAVGIQQQTRNNHPLWVNVQELGSGNQWPDVSSITCLSCSQG</sequence>
<accession>A0A1X0QYV2</accession>
<dbReference type="AlphaFoldDB" id="A0A1X0QYV2"/>